<proteinExistence type="predicted"/>
<gene>
    <name evidence="1" type="ORF">Nstercoris_01271</name>
</gene>
<organism evidence="1 2">
    <name type="scientific">Nitrosomonas stercoris</name>
    <dbReference type="NCBI Taxonomy" id="1444684"/>
    <lineage>
        <taxon>Bacteria</taxon>
        <taxon>Pseudomonadati</taxon>
        <taxon>Pseudomonadota</taxon>
        <taxon>Betaproteobacteria</taxon>
        <taxon>Nitrosomonadales</taxon>
        <taxon>Nitrosomonadaceae</taxon>
        <taxon>Nitrosomonas</taxon>
    </lineage>
</organism>
<name>A0A4Y1YQE1_9PROT</name>
<sequence length="288" mass="32682">MLRWWRNQIQVFLAPEQVSLVGFVRSFFRDPHPEQRYAQSVACAQTGVTSQWKVPLQTLEQMLLPIAADFRHRAQLHITLSSHFVRYATIAPQPALANPDELMAYASFQMREIYAERVDDWELSVSTWDPCNGALCAAIDRNLQAELTALAQRYQIRQVQLVPYLAAALDCYAKQLAGEHIWFVLVESGRFCLVALIAGVWRSVRNQRVVANLQEELLSALIQTSITLGIQPSSQRVYLLAPDHPNLFADNHDARWQFVHLSDESSSVAPNFSWSNAISAIADRRNHA</sequence>
<dbReference type="Proteomes" id="UP000316473">
    <property type="component" value="Chromosome"/>
</dbReference>
<evidence type="ECO:0000313" key="1">
    <source>
        <dbReference type="EMBL" id="BBL35017.1"/>
    </source>
</evidence>
<dbReference type="AlphaFoldDB" id="A0A4Y1YQE1"/>
<protein>
    <submittedName>
        <fullName evidence="1">Uncharacterized protein</fullName>
    </submittedName>
</protein>
<accession>A0A4Y1YQE1</accession>
<reference evidence="1 2" key="1">
    <citation type="submission" date="2019-06" db="EMBL/GenBank/DDBJ databases">
        <title>Nitrosomonas stercoris KYUHI-S whole genome shotgun sequence.</title>
        <authorList>
            <person name="Nakagawa T."/>
            <person name="Tsuchiya Y."/>
            <person name="Takahashi R."/>
        </authorList>
    </citation>
    <scope>NUCLEOTIDE SEQUENCE [LARGE SCALE GENOMIC DNA]</scope>
    <source>
        <strain evidence="1 2">KYUHI-S</strain>
    </source>
</reference>
<evidence type="ECO:0000313" key="2">
    <source>
        <dbReference type="Proteomes" id="UP000316473"/>
    </source>
</evidence>
<dbReference type="EMBL" id="AP019755">
    <property type="protein sequence ID" value="BBL35017.1"/>
    <property type="molecule type" value="Genomic_DNA"/>
</dbReference>
<dbReference type="KEGG" id="nst:Nstercoris_01271"/>
<keyword evidence="2" id="KW-1185">Reference proteome</keyword>